<dbReference type="GO" id="GO:0043546">
    <property type="term" value="F:molybdopterin cofactor binding"/>
    <property type="evidence" value="ECO:0007669"/>
    <property type="project" value="TreeGrafter"/>
</dbReference>
<evidence type="ECO:0000313" key="5">
    <source>
        <dbReference type="Proteomes" id="UP000593765"/>
    </source>
</evidence>
<dbReference type="SUPFAM" id="SSF56524">
    <property type="entry name" value="Oxidoreductase molybdopterin-binding domain"/>
    <property type="match status" value="1"/>
</dbReference>
<dbReference type="GO" id="GO:0006790">
    <property type="term" value="P:sulfur compound metabolic process"/>
    <property type="evidence" value="ECO:0007669"/>
    <property type="project" value="TreeGrafter"/>
</dbReference>
<dbReference type="InterPro" id="IPR036374">
    <property type="entry name" value="OxRdtase_Mopterin-bd_sf"/>
</dbReference>
<evidence type="ECO:0000313" key="4">
    <source>
        <dbReference type="EMBL" id="QOV87587.1"/>
    </source>
</evidence>
<dbReference type="Proteomes" id="UP000593765">
    <property type="component" value="Chromosome"/>
</dbReference>
<protein>
    <submittedName>
        <fullName evidence="4">Molybdopterin-dependent oxidoreductase</fullName>
    </submittedName>
</protein>
<dbReference type="KEGG" id="hbs:IPV69_14955"/>
<dbReference type="AlphaFoldDB" id="A0A7M2WPZ0"/>
<evidence type="ECO:0000256" key="1">
    <source>
        <dbReference type="SAM" id="MobiDB-lite"/>
    </source>
</evidence>
<feature type="signal peptide" evidence="2">
    <location>
        <begin position="1"/>
        <end position="32"/>
    </location>
</feature>
<feature type="chain" id="PRO_5034682670" evidence="2">
    <location>
        <begin position="33"/>
        <end position="429"/>
    </location>
</feature>
<dbReference type="GO" id="GO:0008482">
    <property type="term" value="F:sulfite oxidase activity"/>
    <property type="evidence" value="ECO:0007669"/>
    <property type="project" value="TreeGrafter"/>
</dbReference>
<dbReference type="CDD" id="cd00321">
    <property type="entry name" value="SO_family_Moco"/>
    <property type="match status" value="1"/>
</dbReference>
<feature type="domain" description="Oxidoreductase molybdopterin-binding" evidence="3">
    <location>
        <begin position="153"/>
        <end position="255"/>
    </location>
</feature>
<feature type="region of interest" description="Disordered" evidence="1">
    <location>
        <begin position="33"/>
        <end position="68"/>
    </location>
</feature>
<dbReference type="GO" id="GO:0020037">
    <property type="term" value="F:heme binding"/>
    <property type="evidence" value="ECO:0007669"/>
    <property type="project" value="TreeGrafter"/>
</dbReference>
<accession>A0A7M2WPZ0</accession>
<feature type="compositionally biased region" description="Low complexity" evidence="1">
    <location>
        <begin position="33"/>
        <end position="49"/>
    </location>
</feature>
<dbReference type="PROSITE" id="PS51318">
    <property type="entry name" value="TAT"/>
    <property type="match status" value="1"/>
</dbReference>
<dbReference type="InterPro" id="IPR008335">
    <property type="entry name" value="Mopterin_OxRdtase_euk"/>
</dbReference>
<organism evidence="4 5">
    <name type="scientific">Humisphaera borealis</name>
    <dbReference type="NCBI Taxonomy" id="2807512"/>
    <lineage>
        <taxon>Bacteria</taxon>
        <taxon>Pseudomonadati</taxon>
        <taxon>Planctomycetota</taxon>
        <taxon>Phycisphaerae</taxon>
        <taxon>Tepidisphaerales</taxon>
        <taxon>Tepidisphaeraceae</taxon>
        <taxon>Humisphaera</taxon>
    </lineage>
</organism>
<dbReference type="PRINTS" id="PR00407">
    <property type="entry name" value="EUMOPTERIN"/>
</dbReference>
<dbReference type="InterPro" id="IPR006311">
    <property type="entry name" value="TAT_signal"/>
</dbReference>
<proteinExistence type="predicted"/>
<dbReference type="EMBL" id="CP063458">
    <property type="protein sequence ID" value="QOV87587.1"/>
    <property type="molecule type" value="Genomic_DNA"/>
</dbReference>
<sequence>MDLPTPTGSSSRRQLLRATAATGLAAMAPRLAAGQSAAASPASPPAATATPPPAHPLLTPADDFYDVSRGNPKPHKLVGEALVKARLTPEAWRLEIVADPFVSDLVKEPASITKPLAIADGTALDLPALLEMGKRHGVRYLKAMQCLNIPSPLGQGLWEGVPLRDVLRLCGPMRNVRRLYFHGFHNNDPKQLFQSSLSYTEAMETPPGELPAFIAYRLNGEPVSLERGGPVRMVIPWAHGFKSIKWLQRISLTNDFKANDTYANQNNDPDSHLKTAAYTDKCPDTFAAGQPIIMTGLVMSGLSGLKRVEYWLHRVEPGAPAVTQDDVTYRAAQWTPADLESPPADWRQVLPAGVAPKDLLGFDPATGRPLQWPLRYSMISWSAALKDLKPGKYEFRARAVDLNDFAQPEPRPILKSGKNGVDAVRFEVL</sequence>
<gene>
    <name evidence="4" type="ORF">IPV69_14955</name>
</gene>
<evidence type="ECO:0000256" key="2">
    <source>
        <dbReference type="SAM" id="SignalP"/>
    </source>
</evidence>
<name>A0A7M2WPZ0_9BACT</name>
<dbReference type="PANTHER" id="PTHR19372">
    <property type="entry name" value="SULFITE REDUCTASE"/>
    <property type="match status" value="1"/>
</dbReference>
<dbReference type="InterPro" id="IPR000572">
    <property type="entry name" value="OxRdtase_Mopterin-bd_dom"/>
</dbReference>
<keyword evidence="5" id="KW-1185">Reference proteome</keyword>
<keyword evidence="2" id="KW-0732">Signal</keyword>
<dbReference type="Pfam" id="PF00174">
    <property type="entry name" value="Oxidored_molyb"/>
    <property type="match status" value="1"/>
</dbReference>
<evidence type="ECO:0000259" key="3">
    <source>
        <dbReference type="Pfam" id="PF00174"/>
    </source>
</evidence>
<dbReference type="PANTHER" id="PTHR19372:SF7">
    <property type="entry name" value="SULFITE OXIDASE, MITOCHONDRIAL"/>
    <property type="match status" value="1"/>
</dbReference>
<dbReference type="Gene3D" id="3.90.420.10">
    <property type="entry name" value="Oxidoreductase, molybdopterin-binding domain"/>
    <property type="match status" value="1"/>
</dbReference>
<dbReference type="RefSeq" id="WP_206290494.1">
    <property type="nucleotide sequence ID" value="NZ_CP063458.1"/>
</dbReference>
<reference evidence="4 5" key="1">
    <citation type="submission" date="2020-10" db="EMBL/GenBank/DDBJ databases">
        <title>Wide distribution of Phycisphaera-like planctomycetes from WD2101 soil group in peatlands and genome analysis of the first cultivated representative.</title>
        <authorList>
            <person name="Dedysh S.N."/>
            <person name="Beletsky A.V."/>
            <person name="Ivanova A."/>
            <person name="Kulichevskaya I.S."/>
            <person name="Suzina N.E."/>
            <person name="Philippov D.A."/>
            <person name="Rakitin A.L."/>
            <person name="Mardanov A.V."/>
            <person name="Ravin N.V."/>
        </authorList>
    </citation>
    <scope>NUCLEOTIDE SEQUENCE [LARGE SCALE GENOMIC DNA]</scope>
    <source>
        <strain evidence="4 5">M1803</strain>
    </source>
</reference>